<gene>
    <name evidence="1" type="ORF">ACFOW7_04480</name>
</gene>
<protein>
    <submittedName>
        <fullName evidence="1">Uncharacterized protein</fullName>
    </submittedName>
</protein>
<comment type="caution">
    <text evidence="1">The sequence shown here is derived from an EMBL/GenBank/DDBJ whole genome shotgun (WGS) entry which is preliminary data.</text>
</comment>
<keyword evidence="2" id="KW-1185">Reference proteome</keyword>
<dbReference type="EMBL" id="JBHSBU010000001">
    <property type="protein sequence ID" value="MFC4158615.1"/>
    <property type="molecule type" value="Genomic_DNA"/>
</dbReference>
<reference evidence="2" key="1">
    <citation type="journal article" date="2019" name="Int. J. Syst. Evol. Microbiol.">
        <title>The Global Catalogue of Microorganisms (GCM) 10K type strain sequencing project: providing services to taxonomists for standard genome sequencing and annotation.</title>
        <authorList>
            <consortium name="The Broad Institute Genomics Platform"/>
            <consortium name="The Broad Institute Genome Sequencing Center for Infectious Disease"/>
            <person name="Wu L."/>
            <person name="Ma J."/>
        </authorList>
    </citation>
    <scope>NUCLEOTIDE SEQUENCE [LARGE SCALE GENOMIC DNA]</scope>
    <source>
        <strain evidence="2">LMG 29894</strain>
    </source>
</reference>
<evidence type="ECO:0000313" key="2">
    <source>
        <dbReference type="Proteomes" id="UP001595791"/>
    </source>
</evidence>
<organism evidence="1 2">
    <name type="scientific">Chitinimonas lacunae</name>
    <dbReference type="NCBI Taxonomy" id="1963018"/>
    <lineage>
        <taxon>Bacteria</taxon>
        <taxon>Pseudomonadati</taxon>
        <taxon>Pseudomonadota</taxon>
        <taxon>Betaproteobacteria</taxon>
        <taxon>Neisseriales</taxon>
        <taxon>Chitinibacteraceae</taxon>
        <taxon>Chitinimonas</taxon>
    </lineage>
</organism>
<evidence type="ECO:0000313" key="1">
    <source>
        <dbReference type="EMBL" id="MFC4158615.1"/>
    </source>
</evidence>
<dbReference type="RefSeq" id="WP_378161482.1">
    <property type="nucleotide sequence ID" value="NZ_JBHSBU010000001.1"/>
</dbReference>
<accession>A0ABV8MN05</accession>
<dbReference type="Proteomes" id="UP001595791">
    <property type="component" value="Unassembled WGS sequence"/>
</dbReference>
<sequence>MCSLETLIRVVPALGLVAGLDDLFVIKRPSIAQMEQAEMASQRQRAPRKKS</sequence>
<proteinExistence type="predicted"/>
<name>A0ABV8MN05_9NEIS</name>